<proteinExistence type="predicted"/>
<evidence type="ECO:0000313" key="4">
    <source>
        <dbReference type="EMBL" id="KAJ3639458.1"/>
    </source>
</evidence>
<evidence type="ECO:0000313" key="5">
    <source>
        <dbReference type="Proteomes" id="UP001168821"/>
    </source>
</evidence>
<dbReference type="PROSITE" id="PS51061">
    <property type="entry name" value="R3H"/>
    <property type="match status" value="1"/>
</dbReference>
<dbReference type="InterPro" id="IPR000467">
    <property type="entry name" value="G_patch_dom"/>
</dbReference>
<protein>
    <recommendedName>
        <fullName evidence="6">NF-kappa-B-repressing factor</fullName>
    </recommendedName>
</protein>
<accession>A0AA38M0R2</accession>
<dbReference type="PROSITE" id="PS50174">
    <property type="entry name" value="G_PATCH"/>
    <property type="match status" value="1"/>
</dbReference>
<organism evidence="4 5">
    <name type="scientific">Zophobas morio</name>
    <dbReference type="NCBI Taxonomy" id="2755281"/>
    <lineage>
        <taxon>Eukaryota</taxon>
        <taxon>Metazoa</taxon>
        <taxon>Ecdysozoa</taxon>
        <taxon>Arthropoda</taxon>
        <taxon>Hexapoda</taxon>
        <taxon>Insecta</taxon>
        <taxon>Pterygota</taxon>
        <taxon>Neoptera</taxon>
        <taxon>Endopterygota</taxon>
        <taxon>Coleoptera</taxon>
        <taxon>Polyphaga</taxon>
        <taxon>Cucujiformia</taxon>
        <taxon>Tenebrionidae</taxon>
        <taxon>Zophobas</taxon>
    </lineage>
</organism>
<dbReference type="Proteomes" id="UP001168821">
    <property type="component" value="Unassembled WGS sequence"/>
</dbReference>
<dbReference type="InterPro" id="IPR001374">
    <property type="entry name" value="R3H_dom"/>
</dbReference>
<dbReference type="EMBL" id="JALNTZ010000010">
    <property type="protein sequence ID" value="KAJ3639458.1"/>
    <property type="molecule type" value="Genomic_DNA"/>
</dbReference>
<comment type="caution">
    <text evidence="4">The sequence shown here is derived from an EMBL/GenBank/DDBJ whole genome shotgun (WGS) entry which is preliminary data.</text>
</comment>
<dbReference type="Gene3D" id="3.30.1370.50">
    <property type="entry name" value="R3H-like domain"/>
    <property type="match status" value="1"/>
</dbReference>
<name>A0AA38M0R2_9CUCU</name>
<dbReference type="InterPro" id="IPR036867">
    <property type="entry name" value="R3H_dom_sf"/>
</dbReference>
<evidence type="ECO:0000259" key="3">
    <source>
        <dbReference type="PROSITE" id="PS51061"/>
    </source>
</evidence>
<evidence type="ECO:0000259" key="2">
    <source>
        <dbReference type="PROSITE" id="PS50174"/>
    </source>
</evidence>
<reference evidence="4" key="1">
    <citation type="journal article" date="2023" name="G3 (Bethesda)">
        <title>Whole genome assemblies of Zophobas morio and Tenebrio molitor.</title>
        <authorList>
            <person name="Kaur S."/>
            <person name="Stinson S.A."/>
            <person name="diCenzo G.C."/>
        </authorList>
    </citation>
    <scope>NUCLEOTIDE SEQUENCE</scope>
    <source>
        <strain evidence="4">QUZm001</strain>
    </source>
</reference>
<dbReference type="Pfam" id="PF01424">
    <property type="entry name" value="R3H"/>
    <property type="match status" value="1"/>
</dbReference>
<gene>
    <name evidence="4" type="ORF">Zmor_002818</name>
</gene>
<keyword evidence="5" id="KW-1185">Reference proteome</keyword>
<evidence type="ECO:0008006" key="6">
    <source>
        <dbReference type="Google" id="ProtNLM"/>
    </source>
</evidence>
<dbReference type="GO" id="GO:0003676">
    <property type="term" value="F:nucleic acid binding"/>
    <property type="evidence" value="ECO:0007669"/>
    <property type="project" value="UniProtKB-UniRule"/>
</dbReference>
<dbReference type="SMART" id="SM00443">
    <property type="entry name" value="G_patch"/>
    <property type="match status" value="1"/>
</dbReference>
<feature type="domain" description="G-patch" evidence="2">
    <location>
        <begin position="152"/>
        <end position="197"/>
    </location>
</feature>
<sequence>MSSDLKRKLSTESSDERNKKRSVQISEEKIAKLVNAVLEGPLGNLVIILQDEGENPYVTLQNALAYLNITLTVTRDDTDRENFDLRINGVEYARGSHQNVQLAKRALAEQTLEKLRDVCFFIEKKGCYVNVTKENLQASTSSVGTQQSLSNVDSIAQKIMMKMGWTGGGLGAHGQGTKDSVILCENINRQGLGTTNITKEITKILDNFSKSSDLLTLVFNSDFTKEERALIHRIARKYNLKSKSTGSESRKLSVSKKITRIDIVRELLKIGGEDGLYKLHIPKNFENLWF</sequence>
<feature type="domain" description="R3H" evidence="3">
    <location>
        <begin position="195"/>
        <end position="259"/>
    </location>
</feature>
<dbReference type="SUPFAM" id="SSF82708">
    <property type="entry name" value="R3H domain"/>
    <property type="match status" value="1"/>
</dbReference>
<feature type="region of interest" description="Disordered" evidence="1">
    <location>
        <begin position="1"/>
        <end position="21"/>
    </location>
</feature>
<evidence type="ECO:0000256" key="1">
    <source>
        <dbReference type="SAM" id="MobiDB-lite"/>
    </source>
</evidence>
<feature type="compositionally biased region" description="Basic and acidic residues" evidence="1">
    <location>
        <begin position="1"/>
        <end position="18"/>
    </location>
</feature>
<dbReference type="AlphaFoldDB" id="A0AA38M0R2"/>
<dbReference type="SMART" id="SM00393">
    <property type="entry name" value="R3H"/>
    <property type="match status" value="1"/>
</dbReference>
<dbReference type="Pfam" id="PF01585">
    <property type="entry name" value="G-patch"/>
    <property type="match status" value="1"/>
</dbReference>